<protein>
    <submittedName>
        <fullName evidence="4">(diamondback moth) hypothetical protein</fullName>
    </submittedName>
</protein>
<sequence length="337" mass="37710">QRSPSLTPETYPGCRESLGRAFTQRGCPPGAISIMLGSLSENTLKQYNVSFKLWWQFCREHNSPYLGINIANVLLFLTEQFNNGCSYGTLNTHRSALSLLLGSEIGSNESVKRLLKGAYKRKPNLPRYTNTWDPQIVLNHISTWYPNNDLDLEKITKKVVILLAICTAHRVQTFSLIKINNINISNVGIQIGITDIVKTSAPDIEQPVLNLPYFQDNPNICPASAISEYLTATQSLRNNIENLLLTYKKPHKAASRQTISRWIKQVLSESGVDISVFRAHSARHAATSAARRAGVSVDAIRKTAGWTMSSNAFARFYNRPIVNNDDFARSVCLNNNR</sequence>
<dbReference type="PANTHER" id="PTHR35617:SF3">
    <property type="entry name" value="CORE-BINDING (CB) DOMAIN-CONTAINING PROTEIN"/>
    <property type="match status" value="1"/>
</dbReference>
<feature type="domain" description="Tyr recombinase" evidence="3">
    <location>
        <begin position="152"/>
        <end position="312"/>
    </location>
</feature>
<dbReference type="Gene3D" id="1.10.443.10">
    <property type="entry name" value="Intergrase catalytic core"/>
    <property type="match status" value="1"/>
</dbReference>
<dbReference type="AlphaFoldDB" id="A0A8S4G8K8"/>
<keyword evidence="5" id="KW-1185">Reference proteome</keyword>
<dbReference type="InterPro" id="IPR002104">
    <property type="entry name" value="Integrase_catalytic"/>
</dbReference>
<gene>
    <name evidence="4" type="ORF">PLXY2_LOCUS14256</name>
</gene>
<dbReference type="Proteomes" id="UP000653454">
    <property type="component" value="Unassembled WGS sequence"/>
</dbReference>
<evidence type="ECO:0000256" key="2">
    <source>
        <dbReference type="ARBA" id="ARBA00023172"/>
    </source>
</evidence>
<evidence type="ECO:0000313" key="4">
    <source>
        <dbReference type="EMBL" id="CAG9136011.1"/>
    </source>
</evidence>
<dbReference type="Gene3D" id="1.10.150.130">
    <property type="match status" value="1"/>
</dbReference>
<dbReference type="PANTHER" id="PTHR35617">
    <property type="entry name" value="PHAGE_INTEGRASE DOMAIN-CONTAINING PROTEIN"/>
    <property type="match status" value="1"/>
</dbReference>
<dbReference type="InterPro" id="IPR013762">
    <property type="entry name" value="Integrase-like_cat_sf"/>
</dbReference>
<dbReference type="EMBL" id="CAJHNJ030000121">
    <property type="protein sequence ID" value="CAG9136011.1"/>
    <property type="molecule type" value="Genomic_DNA"/>
</dbReference>
<name>A0A8S4G8K8_PLUXY</name>
<dbReference type="InterPro" id="IPR011010">
    <property type="entry name" value="DNA_brk_join_enz"/>
</dbReference>
<reference evidence="4" key="1">
    <citation type="submission" date="2020-11" db="EMBL/GenBank/DDBJ databases">
        <authorList>
            <person name="Whiteford S."/>
        </authorList>
    </citation>
    <scope>NUCLEOTIDE SEQUENCE</scope>
</reference>
<evidence type="ECO:0000313" key="5">
    <source>
        <dbReference type="Proteomes" id="UP000653454"/>
    </source>
</evidence>
<dbReference type="GO" id="GO:0006310">
    <property type="term" value="P:DNA recombination"/>
    <property type="evidence" value="ECO:0007669"/>
    <property type="project" value="UniProtKB-KW"/>
</dbReference>
<dbReference type="InterPro" id="IPR010998">
    <property type="entry name" value="Integrase_recombinase_N"/>
</dbReference>
<keyword evidence="1" id="KW-0238">DNA-binding</keyword>
<dbReference type="SUPFAM" id="SSF56349">
    <property type="entry name" value="DNA breaking-rejoining enzymes"/>
    <property type="match status" value="1"/>
</dbReference>
<organism evidence="4 5">
    <name type="scientific">Plutella xylostella</name>
    <name type="common">Diamondback moth</name>
    <name type="synonym">Plutella maculipennis</name>
    <dbReference type="NCBI Taxonomy" id="51655"/>
    <lineage>
        <taxon>Eukaryota</taxon>
        <taxon>Metazoa</taxon>
        <taxon>Ecdysozoa</taxon>
        <taxon>Arthropoda</taxon>
        <taxon>Hexapoda</taxon>
        <taxon>Insecta</taxon>
        <taxon>Pterygota</taxon>
        <taxon>Neoptera</taxon>
        <taxon>Endopterygota</taxon>
        <taxon>Lepidoptera</taxon>
        <taxon>Glossata</taxon>
        <taxon>Ditrysia</taxon>
        <taxon>Yponomeutoidea</taxon>
        <taxon>Plutellidae</taxon>
        <taxon>Plutella</taxon>
    </lineage>
</organism>
<evidence type="ECO:0000259" key="3">
    <source>
        <dbReference type="Pfam" id="PF00589"/>
    </source>
</evidence>
<dbReference type="GO" id="GO:0015074">
    <property type="term" value="P:DNA integration"/>
    <property type="evidence" value="ECO:0007669"/>
    <property type="project" value="InterPro"/>
</dbReference>
<accession>A0A8S4G8K8</accession>
<comment type="caution">
    <text evidence="4">The sequence shown here is derived from an EMBL/GenBank/DDBJ whole genome shotgun (WGS) entry which is preliminary data.</text>
</comment>
<dbReference type="Pfam" id="PF00589">
    <property type="entry name" value="Phage_integrase"/>
    <property type="match status" value="1"/>
</dbReference>
<proteinExistence type="predicted"/>
<keyword evidence="2" id="KW-0233">DNA recombination</keyword>
<evidence type="ECO:0000256" key="1">
    <source>
        <dbReference type="ARBA" id="ARBA00023125"/>
    </source>
</evidence>
<feature type="non-terminal residue" evidence="4">
    <location>
        <position position="1"/>
    </location>
</feature>
<dbReference type="GO" id="GO:0003677">
    <property type="term" value="F:DNA binding"/>
    <property type="evidence" value="ECO:0007669"/>
    <property type="project" value="UniProtKB-KW"/>
</dbReference>